<proteinExistence type="predicted"/>
<accession>A0ABT2UKJ1</accession>
<sequence>MEQITQAWSTSIADLKASYHGTHRQLELARARTKDPIELGLLSNMISDVSYAIEWMRTARTPRNRRGIERRSAYQNTIFLEPHIMENFAQPDPEDQANSFEITEDMRFALKEALHRLSSREQQCYTMAKADKMSYDEIAFRLKLAKSSVQKYVERADSKVRKELESNLFLRR</sequence>
<dbReference type="Pfam" id="PF08281">
    <property type="entry name" value="Sigma70_r4_2"/>
    <property type="match status" value="1"/>
</dbReference>
<dbReference type="Proteomes" id="UP001652445">
    <property type="component" value="Unassembled WGS sequence"/>
</dbReference>
<comment type="caution">
    <text evidence="2">The sequence shown here is derived from an EMBL/GenBank/DDBJ whole genome shotgun (WGS) entry which is preliminary data.</text>
</comment>
<protein>
    <submittedName>
        <fullName evidence="2">RNA polymerase subunit sigma-24</fullName>
    </submittedName>
</protein>
<organism evidence="2 3">
    <name type="scientific">Paenibacillus baimaensis</name>
    <dbReference type="NCBI Taxonomy" id="2982185"/>
    <lineage>
        <taxon>Bacteria</taxon>
        <taxon>Bacillati</taxon>
        <taxon>Bacillota</taxon>
        <taxon>Bacilli</taxon>
        <taxon>Bacillales</taxon>
        <taxon>Paenibacillaceae</taxon>
        <taxon>Paenibacillus</taxon>
    </lineage>
</organism>
<dbReference type="SUPFAM" id="SSF88659">
    <property type="entry name" value="Sigma3 and sigma4 domains of RNA polymerase sigma factors"/>
    <property type="match status" value="1"/>
</dbReference>
<reference evidence="2 3" key="1">
    <citation type="submission" date="2022-09" db="EMBL/GenBank/DDBJ databases">
        <authorList>
            <person name="Han X.L."/>
            <person name="Wang Q."/>
            <person name="Lu T."/>
        </authorList>
    </citation>
    <scope>NUCLEOTIDE SEQUENCE [LARGE SCALE GENOMIC DNA]</scope>
    <source>
        <strain evidence="2 3">WQ 127069</strain>
    </source>
</reference>
<dbReference type="Gene3D" id="1.10.10.10">
    <property type="entry name" value="Winged helix-like DNA-binding domain superfamily/Winged helix DNA-binding domain"/>
    <property type="match status" value="1"/>
</dbReference>
<dbReference type="RefSeq" id="WP_262686210.1">
    <property type="nucleotide sequence ID" value="NZ_JAOQIO010000094.1"/>
</dbReference>
<dbReference type="InterPro" id="IPR013249">
    <property type="entry name" value="RNA_pol_sigma70_r4_t2"/>
</dbReference>
<dbReference type="EMBL" id="JAOQIO010000094">
    <property type="protein sequence ID" value="MCU6795160.1"/>
    <property type="molecule type" value="Genomic_DNA"/>
</dbReference>
<feature type="domain" description="RNA polymerase sigma factor 70 region 4 type 2" evidence="1">
    <location>
        <begin position="108"/>
        <end position="156"/>
    </location>
</feature>
<gene>
    <name evidence="2" type="ORF">OB236_23925</name>
</gene>
<evidence type="ECO:0000259" key="1">
    <source>
        <dbReference type="Pfam" id="PF08281"/>
    </source>
</evidence>
<evidence type="ECO:0000313" key="3">
    <source>
        <dbReference type="Proteomes" id="UP001652445"/>
    </source>
</evidence>
<name>A0ABT2UKJ1_9BACL</name>
<keyword evidence="3" id="KW-1185">Reference proteome</keyword>
<dbReference type="InterPro" id="IPR036388">
    <property type="entry name" value="WH-like_DNA-bd_sf"/>
</dbReference>
<evidence type="ECO:0000313" key="2">
    <source>
        <dbReference type="EMBL" id="MCU6795160.1"/>
    </source>
</evidence>
<dbReference type="InterPro" id="IPR013324">
    <property type="entry name" value="RNA_pol_sigma_r3/r4-like"/>
</dbReference>